<keyword evidence="3" id="KW-1185">Reference proteome</keyword>
<dbReference type="AlphaFoldDB" id="A0A0K1S5A4"/>
<protein>
    <submittedName>
        <fullName evidence="2">Uncharacterized protein</fullName>
    </submittedName>
</protein>
<organism evidence="2 3">
    <name type="scientific">Microcystis panniformis FACHB-1757</name>
    <dbReference type="NCBI Taxonomy" id="1638788"/>
    <lineage>
        <taxon>Bacteria</taxon>
        <taxon>Bacillati</taxon>
        <taxon>Cyanobacteriota</taxon>
        <taxon>Cyanophyceae</taxon>
        <taxon>Oscillatoriophycideae</taxon>
        <taxon>Chroococcales</taxon>
        <taxon>Microcystaceae</taxon>
        <taxon>Microcystis</taxon>
    </lineage>
</organism>
<name>A0A0K1S5A4_9CHRO</name>
<evidence type="ECO:0000313" key="2">
    <source>
        <dbReference type="EMBL" id="AKV69327.1"/>
    </source>
</evidence>
<dbReference type="EMBL" id="CP011339">
    <property type="protein sequence ID" value="AKV69327.1"/>
    <property type="molecule type" value="Genomic_DNA"/>
</dbReference>
<feature type="compositionally biased region" description="Polar residues" evidence="1">
    <location>
        <begin position="24"/>
        <end position="40"/>
    </location>
</feature>
<evidence type="ECO:0000256" key="1">
    <source>
        <dbReference type="SAM" id="MobiDB-lite"/>
    </source>
</evidence>
<reference evidence="2 3" key="1">
    <citation type="journal article" date="2016" name="Stand. Genomic Sci.">
        <title>Complete genome sequence and genomic characterization of Microcystis panniformis FACHB 1757 by third-generation sequencing.</title>
        <authorList>
            <person name="Zhang J.Y."/>
            <person name="Guan R."/>
            <person name="Zhang H.J."/>
            <person name="Li H."/>
            <person name="Xiao P."/>
            <person name="Yu G.L."/>
            <person name="Du L."/>
            <person name="Cao D.M."/>
            <person name="Zhu B.C."/>
            <person name="Li R.H."/>
            <person name="Lu Z.H."/>
        </authorList>
    </citation>
    <scope>NUCLEOTIDE SEQUENCE [LARGE SCALE GENOMIC DNA]</scope>
    <source>
        <strain evidence="2 3">FACHB-1757</strain>
    </source>
</reference>
<feature type="region of interest" description="Disordered" evidence="1">
    <location>
        <begin position="21"/>
        <end position="59"/>
    </location>
</feature>
<gene>
    <name evidence="2" type="ORF">VL20_4400</name>
</gene>
<proteinExistence type="predicted"/>
<sequence length="59" mass="6232">MEIQEVPLESPHTEADLAVESATPKKSNVNNRSPSQSSAAVSGDRSRLWPLSAIGGTIN</sequence>
<dbReference type="KEGG" id="mpk:VL20_4400"/>
<dbReference type="PATRIC" id="fig|1638788.3.peg.4432"/>
<dbReference type="Proteomes" id="UP000068167">
    <property type="component" value="Chromosome"/>
</dbReference>
<accession>A0A0K1S5A4</accession>
<evidence type="ECO:0000313" key="3">
    <source>
        <dbReference type="Proteomes" id="UP000068167"/>
    </source>
</evidence>